<dbReference type="EMBL" id="CP108313">
    <property type="protein sequence ID" value="WTW67721.1"/>
    <property type="molecule type" value="Genomic_DNA"/>
</dbReference>
<name>A0AAU2VKQ9_9ACTN</name>
<sequence>MFWSRGAREVREDDERPLYEEFGFTIARRGYDRDQVDAYITRLRAGTPPPEAAAFELVRRGYERSRVDEVIAQLHREADREK</sequence>
<evidence type="ECO:0000313" key="1">
    <source>
        <dbReference type="EMBL" id="WTW67721.1"/>
    </source>
</evidence>
<dbReference type="InterPro" id="IPR019933">
    <property type="entry name" value="DivIVA_domain"/>
</dbReference>
<proteinExistence type="predicted"/>
<reference evidence="1" key="1">
    <citation type="submission" date="2022-10" db="EMBL/GenBank/DDBJ databases">
        <title>The complete genomes of actinobacterial strains from the NBC collection.</title>
        <authorList>
            <person name="Joergensen T.S."/>
            <person name="Alvarez Arevalo M."/>
            <person name="Sterndorff E.B."/>
            <person name="Faurdal D."/>
            <person name="Vuksanovic O."/>
            <person name="Mourched A.-S."/>
            <person name="Charusanti P."/>
            <person name="Shaw S."/>
            <person name="Blin K."/>
            <person name="Weber T."/>
        </authorList>
    </citation>
    <scope>NUCLEOTIDE SEQUENCE</scope>
    <source>
        <strain evidence="1">NBC_00008</strain>
    </source>
</reference>
<protein>
    <submittedName>
        <fullName evidence="1">DivIVA domain-containing protein</fullName>
    </submittedName>
</protein>
<accession>A0AAU2VKQ9</accession>
<dbReference type="AlphaFoldDB" id="A0AAU2VKQ9"/>
<gene>
    <name evidence="1" type="ORF">OG398_05240</name>
</gene>
<dbReference type="NCBIfam" id="TIGR03544">
    <property type="entry name" value="DivI1A_domain"/>
    <property type="match status" value="1"/>
</dbReference>
<organism evidence="1">
    <name type="scientific">Streptomyces sp. NBC_00008</name>
    <dbReference type="NCBI Taxonomy" id="2903610"/>
    <lineage>
        <taxon>Bacteria</taxon>
        <taxon>Bacillati</taxon>
        <taxon>Actinomycetota</taxon>
        <taxon>Actinomycetes</taxon>
        <taxon>Kitasatosporales</taxon>
        <taxon>Streptomycetaceae</taxon>
        <taxon>Streptomyces</taxon>
    </lineage>
</organism>